<feature type="region of interest" description="Disordered" evidence="1">
    <location>
        <begin position="359"/>
        <end position="384"/>
    </location>
</feature>
<dbReference type="EMBL" id="CAJRGZ010000015">
    <property type="protein sequence ID" value="CAG5143163.1"/>
    <property type="molecule type" value="Genomic_DNA"/>
</dbReference>
<name>A0A8J2HVF6_9PLEO</name>
<feature type="compositionally biased region" description="Polar residues" evidence="1">
    <location>
        <begin position="118"/>
        <end position="127"/>
    </location>
</feature>
<feature type="region of interest" description="Disordered" evidence="1">
    <location>
        <begin position="222"/>
        <end position="250"/>
    </location>
</feature>
<feature type="compositionally biased region" description="Basic residues" evidence="1">
    <location>
        <begin position="87"/>
        <end position="106"/>
    </location>
</feature>
<gene>
    <name evidence="2" type="ORF">ALTATR162_LOCUS1296</name>
</gene>
<evidence type="ECO:0000313" key="3">
    <source>
        <dbReference type="Proteomes" id="UP000676310"/>
    </source>
</evidence>
<protein>
    <submittedName>
        <fullName evidence="2">Uncharacterized protein</fullName>
    </submittedName>
</protein>
<reference evidence="2" key="1">
    <citation type="submission" date="2021-05" db="EMBL/GenBank/DDBJ databases">
        <authorList>
            <person name="Stam R."/>
        </authorList>
    </citation>
    <scope>NUCLEOTIDE SEQUENCE</scope>
    <source>
        <strain evidence="2">CS162</strain>
    </source>
</reference>
<comment type="caution">
    <text evidence="2">The sequence shown here is derived from an EMBL/GenBank/DDBJ whole genome shotgun (WGS) entry which is preliminary data.</text>
</comment>
<dbReference type="OrthoDB" id="3693611at2759"/>
<dbReference type="GeneID" id="67012614"/>
<feature type="compositionally biased region" description="Polar residues" evidence="1">
    <location>
        <begin position="371"/>
        <end position="384"/>
    </location>
</feature>
<feature type="region of interest" description="Disordered" evidence="1">
    <location>
        <begin position="592"/>
        <end position="628"/>
    </location>
</feature>
<evidence type="ECO:0000313" key="2">
    <source>
        <dbReference type="EMBL" id="CAG5143163.1"/>
    </source>
</evidence>
<feature type="compositionally biased region" description="Acidic residues" evidence="1">
    <location>
        <begin position="222"/>
        <end position="236"/>
    </location>
</feature>
<feature type="region of interest" description="Disordered" evidence="1">
    <location>
        <begin position="81"/>
        <end position="129"/>
    </location>
</feature>
<organism evidence="2 3">
    <name type="scientific">Alternaria atra</name>
    <dbReference type="NCBI Taxonomy" id="119953"/>
    <lineage>
        <taxon>Eukaryota</taxon>
        <taxon>Fungi</taxon>
        <taxon>Dikarya</taxon>
        <taxon>Ascomycota</taxon>
        <taxon>Pezizomycotina</taxon>
        <taxon>Dothideomycetes</taxon>
        <taxon>Pleosporomycetidae</taxon>
        <taxon>Pleosporales</taxon>
        <taxon>Pleosporineae</taxon>
        <taxon>Pleosporaceae</taxon>
        <taxon>Alternaria</taxon>
        <taxon>Alternaria sect. Ulocladioides</taxon>
    </lineage>
</organism>
<accession>A0A8J2HVF6</accession>
<dbReference type="AlphaFoldDB" id="A0A8J2HVF6"/>
<feature type="compositionally biased region" description="Low complexity" evidence="1">
    <location>
        <begin position="597"/>
        <end position="613"/>
    </location>
</feature>
<feature type="compositionally biased region" description="Basic and acidic residues" evidence="1">
    <location>
        <begin position="434"/>
        <end position="448"/>
    </location>
</feature>
<evidence type="ECO:0000256" key="1">
    <source>
        <dbReference type="SAM" id="MobiDB-lite"/>
    </source>
</evidence>
<feature type="compositionally biased region" description="Basic and acidic residues" evidence="1">
    <location>
        <begin position="614"/>
        <end position="628"/>
    </location>
</feature>
<sequence>MKHLQPVTYATNKMSSTIATTVSGSTVSVKDTKTGTSVKFTKEEALQKMAEEDEARRNASVAIQRKKLDFAKKKFEEELSSKGKNAILKHKPSRPAHRPVKKHRKPLPPPSNKEHNTRMATAETNDATQEKKQLAALSISRSSLNFDEIIEQRVVNGIIERVTQPAILQPMSSQYTSVGNGSRPVYDHRHIIEQCVINGVAERIPQSSDVPQIATSNIDTDSDLAAESDNNTDEDVNQLVRGPSTHGQDACLSKDSVDSIEAASATTLSHFYVHVPMTDADDETSLPGSLDGAVYKAPNFVKEAVSEVSSCGPSAILSMPNATLYPPRLSRDEQASLVAMHKKAVKAIEFSKEVTMVEPEVPQRQTELDSAKTTTGLTEPSNTAGDRYVATLTKMSNGPGITQGFRNLHEKLVAMHVSPLWLPITAPKQQRTSNAERKAAKTDRKKSVAVERNEPDFVTSLLSKPNGPGETKESRNLRNNLVEMYVVPPELPPSFKQNNKTNKARKSAVTLALEPNHELVVVDISAAQKVSIIAENHTFTGDELNTDYFTHDEETLIEDVSELGPPPSGEAKDDLLQVDVDIEDTTDKQTVVIPGHTTSATPPAPKSSATSRRSSVESSRESVRRKAEKARTTFLGKTSLETFVNTLDFELCDGTTTKDDICEAFASLAGRPTAGLDSVKIQRKIKLGGTSLYGFLHQLDFDDDEVTIVGKVMKIFNKAAGYESASSNLDVALWLAESSQDENSQRVRRSQRASLVSKLGRVGA</sequence>
<dbReference type="Proteomes" id="UP000676310">
    <property type="component" value="Unassembled WGS sequence"/>
</dbReference>
<dbReference type="RefSeq" id="XP_043164827.1">
    <property type="nucleotide sequence ID" value="XM_043308892.1"/>
</dbReference>
<feature type="region of interest" description="Disordered" evidence="1">
    <location>
        <begin position="425"/>
        <end position="448"/>
    </location>
</feature>
<proteinExistence type="predicted"/>
<keyword evidence="3" id="KW-1185">Reference proteome</keyword>